<keyword evidence="3" id="KW-1185">Reference proteome</keyword>
<evidence type="ECO:0008006" key="4">
    <source>
        <dbReference type="Google" id="ProtNLM"/>
    </source>
</evidence>
<keyword evidence="1" id="KW-0472">Membrane</keyword>
<evidence type="ECO:0000313" key="2">
    <source>
        <dbReference type="EMBL" id="TVY08984.1"/>
    </source>
</evidence>
<accession>A0A559KA37</accession>
<evidence type="ECO:0000313" key="3">
    <source>
        <dbReference type="Proteomes" id="UP000317036"/>
    </source>
</evidence>
<dbReference type="AlphaFoldDB" id="A0A559KA37"/>
<gene>
    <name evidence="2" type="ORF">FPZ49_16000</name>
</gene>
<reference evidence="2 3" key="1">
    <citation type="submission" date="2019-07" db="EMBL/GenBank/DDBJ databases">
        <authorList>
            <person name="Kim J."/>
        </authorList>
    </citation>
    <scope>NUCLEOTIDE SEQUENCE [LARGE SCALE GENOMIC DNA]</scope>
    <source>
        <strain evidence="2 3">JC52</strain>
    </source>
</reference>
<dbReference type="OrthoDB" id="2664080at2"/>
<keyword evidence="1" id="KW-1133">Transmembrane helix</keyword>
<dbReference type="EMBL" id="VNJI01000018">
    <property type="protein sequence ID" value="TVY08984.1"/>
    <property type="molecule type" value="Genomic_DNA"/>
</dbReference>
<sequence>MGWLVRTVGGLVVLAVLLAAGLVWYVKPVQPLDLAYTELPLRDKLASMLVTRKLEITLTEAEVNQLLKKALAAHAQVRPDVTITGAKFAQQGDRLVADVNLLVGGQLEAGARLNFDLAWQEPNLIAVHTGTVIKQAAIPPAWFQLAPLQVNVNNYLPQLVAVKGFTFEPSGVKLSFKLR</sequence>
<keyword evidence="1" id="KW-0812">Transmembrane</keyword>
<organism evidence="2 3">
    <name type="scientific">Paenibacillus cremeus</name>
    <dbReference type="NCBI Taxonomy" id="2163881"/>
    <lineage>
        <taxon>Bacteria</taxon>
        <taxon>Bacillati</taxon>
        <taxon>Bacillota</taxon>
        <taxon>Bacilli</taxon>
        <taxon>Bacillales</taxon>
        <taxon>Paenibacillaceae</taxon>
        <taxon>Paenibacillus</taxon>
    </lineage>
</organism>
<feature type="transmembrane region" description="Helical" evidence="1">
    <location>
        <begin position="7"/>
        <end position="26"/>
    </location>
</feature>
<protein>
    <recommendedName>
        <fullName evidence="4">DUF2140 family protein</fullName>
    </recommendedName>
</protein>
<proteinExistence type="predicted"/>
<dbReference type="Proteomes" id="UP000317036">
    <property type="component" value="Unassembled WGS sequence"/>
</dbReference>
<comment type="caution">
    <text evidence="2">The sequence shown here is derived from an EMBL/GenBank/DDBJ whole genome shotgun (WGS) entry which is preliminary data.</text>
</comment>
<evidence type="ECO:0000256" key="1">
    <source>
        <dbReference type="SAM" id="Phobius"/>
    </source>
</evidence>
<name>A0A559KA37_9BACL</name>